<sequence length="418" mass="46358">MSLESSKRSPTADEDAKCGLSTKRQATLDKVELDGGGDEGGEIQIVTLRGIISGRDATGIIEENGENIRILQEKTGSQIHLSENVLGSIERILTCTGTPKSIAKTFLLIIRLLRNEDLDTTSTPDDKLHRIRLVIPHVLIEHIIGKHGATINEIQKISGARMSASDILLPLSTERTLVIYGIESAIYKAIFHVAITLFQQADRMVNLQTCMYSPLSMHGGYGYPITFQRVLPNDTMLTPGNPYGIPPNTSMYQNYQTSNYMPADPQAIAAYNIQPQNQANSHNTQQGQTQQLPQQLQQLQQSQPQQPQQSQQSQQSPQSQPAPGQPVTQQIFIPNDMVFFFSVLEIYTNFHYTKVGAIIGKGGIKINEIRQLSGSHIKINEPIDNSTERLVTVTGTPECNQMALYMLYSRLEIEKAKS</sequence>
<evidence type="ECO:0000256" key="2">
    <source>
        <dbReference type="PROSITE-ProRule" id="PRU00117"/>
    </source>
</evidence>
<reference evidence="5" key="1">
    <citation type="submission" date="2020-06" db="EMBL/GenBank/DDBJ databases">
        <title>Genomes of multiple members of Pneumocystis genus reveal paths to human pathogen Pneumocystis jirovecii.</title>
        <authorList>
            <person name="Cisse O.H."/>
            <person name="Ma L."/>
            <person name="Dekker J."/>
            <person name="Khil P."/>
            <person name="Jo J."/>
            <person name="Brenchley J."/>
            <person name="Blair R."/>
            <person name="Pahar B."/>
            <person name="Chabe M."/>
            <person name="Van Rompay K.A."/>
            <person name="Keesler R."/>
            <person name="Sukura A."/>
            <person name="Hirsch V."/>
            <person name="Kutty G."/>
            <person name="Liu Y."/>
            <person name="Peng L."/>
            <person name="Chen J."/>
            <person name="Song J."/>
            <person name="Weissenbacher-Lang C."/>
            <person name="Xu J."/>
            <person name="Upham N.S."/>
            <person name="Stajich J.E."/>
            <person name="Cuomo C.A."/>
            <person name="Cushion M.T."/>
            <person name="Kovacs J.A."/>
        </authorList>
    </citation>
    <scope>NUCLEOTIDE SEQUENCE</scope>
    <source>
        <strain evidence="5">2A</strain>
    </source>
</reference>
<feature type="compositionally biased region" description="Basic and acidic residues" evidence="3">
    <location>
        <begin position="1"/>
        <end position="17"/>
    </location>
</feature>
<protein>
    <recommendedName>
        <fullName evidence="4">K Homology domain-containing protein</fullName>
    </recommendedName>
</protein>
<name>A0A899FXQ1_9ASCO</name>
<feature type="region of interest" description="Disordered" evidence="3">
    <location>
        <begin position="1"/>
        <end position="20"/>
    </location>
</feature>
<accession>A0A899FXQ1</accession>
<dbReference type="SMART" id="SM00322">
    <property type="entry name" value="KH"/>
    <property type="match status" value="3"/>
</dbReference>
<feature type="region of interest" description="Disordered" evidence="3">
    <location>
        <begin position="278"/>
        <end position="328"/>
    </location>
</feature>
<evidence type="ECO:0000259" key="4">
    <source>
        <dbReference type="SMART" id="SM00322"/>
    </source>
</evidence>
<dbReference type="GO" id="GO:0003723">
    <property type="term" value="F:RNA binding"/>
    <property type="evidence" value="ECO:0007669"/>
    <property type="project" value="UniProtKB-UniRule"/>
</dbReference>
<evidence type="ECO:0000313" key="6">
    <source>
        <dbReference type="Proteomes" id="UP000663699"/>
    </source>
</evidence>
<feature type="domain" description="K Homology" evidence="4">
    <location>
        <begin position="325"/>
        <end position="412"/>
    </location>
</feature>
<keyword evidence="2" id="KW-0694">RNA-binding</keyword>
<dbReference type="PROSITE" id="PS50084">
    <property type="entry name" value="KH_TYPE_1"/>
    <property type="match status" value="3"/>
</dbReference>
<feature type="domain" description="K Homology" evidence="4">
    <location>
        <begin position="127"/>
        <end position="198"/>
    </location>
</feature>
<dbReference type="CDD" id="cd22439">
    <property type="entry name" value="KH-I_PCBP_rpt3"/>
    <property type="match status" value="1"/>
</dbReference>
<dbReference type="InterPro" id="IPR004087">
    <property type="entry name" value="KH_dom"/>
</dbReference>
<dbReference type="PANTHER" id="PTHR10288">
    <property type="entry name" value="KH DOMAIN CONTAINING RNA BINDING PROTEIN"/>
    <property type="match status" value="1"/>
</dbReference>
<organism evidence="5 6">
    <name type="scientific">Pneumocystis wakefieldiae</name>
    <dbReference type="NCBI Taxonomy" id="38082"/>
    <lineage>
        <taxon>Eukaryota</taxon>
        <taxon>Fungi</taxon>
        <taxon>Dikarya</taxon>
        <taxon>Ascomycota</taxon>
        <taxon>Taphrinomycotina</taxon>
        <taxon>Pneumocystomycetes</taxon>
        <taxon>Pneumocystaceae</taxon>
        <taxon>Pneumocystis</taxon>
    </lineage>
</organism>
<evidence type="ECO:0000256" key="1">
    <source>
        <dbReference type="ARBA" id="ARBA00022737"/>
    </source>
</evidence>
<gene>
    <name evidence="5" type="ORF">MERGE_000953</name>
</gene>
<dbReference type="Gene3D" id="3.30.1370.10">
    <property type="entry name" value="K Homology domain, type 1"/>
    <property type="match status" value="3"/>
</dbReference>
<dbReference type="Proteomes" id="UP000663699">
    <property type="component" value="Chromosome 12"/>
</dbReference>
<keyword evidence="6" id="KW-1185">Reference proteome</keyword>
<dbReference type="OrthoDB" id="1937934at2759"/>
<keyword evidence="1" id="KW-0677">Repeat</keyword>
<evidence type="ECO:0000313" key="5">
    <source>
        <dbReference type="EMBL" id="QSL66571.1"/>
    </source>
</evidence>
<dbReference type="InterPro" id="IPR036612">
    <property type="entry name" value="KH_dom_type_1_sf"/>
</dbReference>
<dbReference type="Pfam" id="PF00013">
    <property type="entry name" value="KH_1"/>
    <property type="match status" value="3"/>
</dbReference>
<dbReference type="InterPro" id="IPR004088">
    <property type="entry name" value="KH_dom_type_1"/>
</dbReference>
<evidence type="ECO:0000256" key="3">
    <source>
        <dbReference type="SAM" id="MobiDB-lite"/>
    </source>
</evidence>
<dbReference type="AlphaFoldDB" id="A0A899FXQ1"/>
<feature type="domain" description="K Homology" evidence="4">
    <location>
        <begin position="44"/>
        <end position="114"/>
    </location>
</feature>
<dbReference type="EMBL" id="CP054543">
    <property type="protein sequence ID" value="QSL66571.1"/>
    <property type="molecule type" value="Genomic_DNA"/>
</dbReference>
<proteinExistence type="predicted"/>
<dbReference type="SUPFAM" id="SSF54791">
    <property type="entry name" value="Eukaryotic type KH-domain (KH-domain type I)"/>
    <property type="match status" value="3"/>
</dbReference>
<feature type="compositionally biased region" description="Low complexity" evidence="3">
    <location>
        <begin position="285"/>
        <end position="326"/>
    </location>
</feature>